<keyword evidence="3 7" id="KW-0813">Transport</keyword>
<feature type="domain" description="Major facilitator superfamily (MFS) profile" evidence="9">
    <location>
        <begin position="22"/>
        <end position="482"/>
    </location>
</feature>
<evidence type="ECO:0000256" key="8">
    <source>
        <dbReference type="SAM" id="Phobius"/>
    </source>
</evidence>
<feature type="transmembrane region" description="Helical" evidence="8">
    <location>
        <begin position="459"/>
        <end position="478"/>
    </location>
</feature>
<dbReference type="FunFam" id="1.20.1250.20:FF:000090">
    <property type="entry name" value="MFS sugar transporter, putative"/>
    <property type="match status" value="1"/>
</dbReference>
<organism evidence="10 11">
    <name type="scientific">Letharia columbiana</name>
    <dbReference type="NCBI Taxonomy" id="112416"/>
    <lineage>
        <taxon>Eukaryota</taxon>
        <taxon>Fungi</taxon>
        <taxon>Dikarya</taxon>
        <taxon>Ascomycota</taxon>
        <taxon>Pezizomycotina</taxon>
        <taxon>Lecanoromycetes</taxon>
        <taxon>OSLEUM clade</taxon>
        <taxon>Lecanoromycetidae</taxon>
        <taxon>Lecanorales</taxon>
        <taxon>Lecanorineae</taxon>
        <taxon>Parmeliaceae</taxon>
        <taxon>Letharia</taxon>
    </lineage>
</organism>
<sequence>MDNIASYNVARKYEKRALLILINCVAGLSIFFFGYDQGVMGGVNGNRNYASTMGFGMFDEQQGLVTIQHPLLQGGIIAVYYLPGTLFGAFLGGWFGDRYGRIKTIAVAALWAVVGATLQCSAQNAKWMFCARTLNGIGTGILNAITPVWATETASHTSRGQFVSIEFTLNIFGVVVAYWIEYGTSFYGQVNSSFIWRFPIAFQIVPLIFLFFVVWAMPESPRWLVKVGREEEARFILGRLRGEGDGAAEAEFQDIRNIVELERKTSSQSSYLAMFFGWKSGKLHTGRRVQLVIWLQILQEWIGIAGITIYGPTIFTIAGVSPQNRLWISGLNDITYMFATLICVFTLDRIGRRWTLYWGSVGQGICMFCAGGLARATINAKNSGGSTSGVGGGAIFFVFLFTAIFGATWLTVPWLYPAEIFPLEVRARGNAWGVVGWSIGNGWTVLLLPTIFAKLEEKTLYLFGAVNVVTIVVVWALYPETNQRTLEEMDLVFASDSIWNWEAERNFKILKEQNPELVQATQRGNSVVDPEAGFKGGRQGSLVPKELSLDANEYGNGSEEEKVVAGVKHDRL</sequence>
<comment type="similarity">
    <text evidence="2 7">Belongs to the major facilitator superfamily. Sugar transporter (TC 2.A.1.1) family.</text>
</comment>
<feature type="transmembrane region" description="Helical" evidence="8">
    <location>
        <begin position="429"/>
        <end position="453"/>
    </location>
</feature>
<gene>
    <name evidence="10" type="ORF">HO173_003701</name>
</gene>
<dbReference type="AlphaFoldDB" id="A0A8H6G088"/>
<name>A0A8H6G088_9LECA</name>
<feature type="transmembrane region" description="Helical" evidence="8">
    <location>
        <begin position="200"/>
        <end position="217"/>
    </location>
</feature>
<dbReference type="RefSeq" id="XP_037167381.1">
    <property type="nucleotide sequence ID" value="XM_037305626.1"/>
</dbReference>
<dbReference type="EMBL" id="JACCJC010000011">
    <property type="protein sequence ID" value="KAF6238067.1"/>
    <property type="molecule type" value="Genomic_DNA"/>
</dbReference>
<evidence type="ECO:0000313" key="10">
    <source>
        <dbReference type="EMBL" id="KAF6238067.1"/>
    </source>
</evidence>
<evidence type="ECO:0000256" key="1">
    <source>
        <dbReference type="ARBA" id="ARBA00004141"/>
    </source>
</evidence>
<feature type="transmembrane region" description="Helical" evidence="8">
    <location>
        <begin position="354"/>
        <end position="374"/>
    </location>
</feature>
<dbReference type="InterPro" id="IPR036259">
    <property type="entry name" value="MFS_trans_sf"/>
</dbReference>
<evidence type="ECO:0000256" key="3">
    <source>
        <dbReference type="ARBA" id="ARBA00022448"/>
    </source>
</evidence>
<feature type="transmembrane region" description="Helical" evidence="8">
    <location>
        <begin position="301"/>
        <end position="320"/>
    </location>
</feature>
<dbReference type="PROSITE" id="PS50850">
    <property type="entry name" value="MFS"/>
    <property type="match status" value="1"/>
</dbReference>
<comment type="subcellular location">
    <subcellularLocation>
        <location evidence="1">Membrane</location>
        <topology evidence="1">Multi-pass membrane protein</topology>
    </subcellularLocation>
</comment>
<dbReference type="Gene3D" id="1.20.1250.20">
    <property type="entry name" value="MFS general substrate transporter like domains"/>
    <property type="match status" value="1"/>
</dbReference>
<dbReference type="Proteomes" id="UP000578531">
    <property type="component" value="Unassembled WGS sequence"/>
</dbReference>
<evidence type="ECO:0000256" key="4">
    <source>
        <dbReference type="ARBA" id="ARBA00022692"/>
    </source>
</evidence>
<dbReference type="PRINTS" id="PR00171">
    <property type="entry name" value="SUGRTRNSPORT"/>
</dbReference>
<feature type="transmembrane region" description="Helical" evidence="8">
    <location>
        <begin position="17"/>
        <end position="35"/>
    </location>
</feature>
<dbReference type="GO" id="GO:0005351">
    <property type="term" value="F:carbohydrate:proton symporter activity"/>
    <property type="evidence" value="ECO:0007669"/>
    <property type="project" value="TreeGrafter"/>
</dbReference>
<dbReference type="GO" id="GO:0016020">
    <property type="term" value="C:membrane"/>
    <property type="evidence" value="ECO:0007669"/>
    <property type="project" value="UniProtKB-SubCell"/>
</dbReference>
<evidence type="ECO:0000256" key="7">
    <source>
        <dbReference type="RuleBase" id="RU003346"/>
    </source>
</evidence>
<dbReference type="SUPFAM" id="SSF103473">
    <property type="entry name" value="MFS general substrate transporter"/>
    <property type="match status" value="1"/>
</dbReference>
<feature type="transmembrane region" description="Helical" evidence="8">
    <location>
        <begin position="326"/>
        <end position="347"/>
    </location>
</feature>
<feature type="transmembrane region" description="Helical" evidence="8">
    <location>
        <begin position="394"/>
        <end position="417"/>
    </location>
</feature>
<dbReference type="InterPro" id="IPR005828">
    <property type="entry name" value="MFS_sugar_transport-like"/>
</dbReference>
<reference evidence="10 11" key="1">
    <citation type="journal article" date="2020" name="Genomics">
        <title>Complete, high-quality genomes from long-read metagenomic sequencing of two wolf lichen thalli reveals enigmatic genome architecture.</title>
        <authorList>
            <person name="McKenzie S.K."/>
            <person name="Walston R.F."/>
            <person name="Allen J.L."/>
        </authorList>
    </citation>
    <scope>NUCLEOTIDE SEQUENCE [LARGE SCALE GENOMIC DNA]</scope>
    <source>
        <strain evidence="10">WasteWater2</strain>
    </source>
</reference>
<evidence type="ECO:0000256" key="6">
    <source>
        <dbReference type="ARBA" id="ARBA00023136"/>
    </source>
</evidence>
<dbReference type="InterPro" id="IPR050360">
    <property type="entry name" value="MFS_Sugar_Transporters"/>
</dbReference>
<evidence type="ECO:0000259" key="9">
    <source>
        <dbReference type="PROSITE" id="PS50850"/>
    </source>
</evidence>
<keyword evidence="5 8" id="KW-1133">Transmembrane helix</keyword>
<comment type="caution">
    <text evidence="10">The sequence shown here is derived from an EMBL/GenBank/DDBJ whole genome shotgun (WGS) entry which is preliminary data.</text>
</comment>
<dbReference type="InterPro" id="IPR020846">
    <property type="entry name" value="MFS_dom"/>
</dbReference>
<keyword evidence="4 8" id="KW-0812">Transmembrane</keyword>
<dbReference type="PANTHER" id="PTHR48022:SF78">
    <property type="entry name" value="MONOSACCHARIDE TRANSPORTER, PUTATIVE (AFU_ORTHOLOGUE AFUA_2G02110)-RELATED"/>
    <property type="match status" value="1"/>
</dbReference>
<keyword evidence="11" id="KW-1185">Reference proteome</keyword>
<dbReference type="InterPro" id="IPR003663">
    <property type="entry name" value="Sugar/inositol_transpt"/>
</dbReference>
<dbReference type="OrthoDB" id="2544694at2759"/>
<dbReference type="Pfam" id="PF00083">
    <property type="entry name" value="Sugar_tr"/>
    <property type="match status" value="1"/>
</dbReference>
<dbReference type="GeneID" id="59285367"/>
<accession>A0A8H6G088</accession>
<dbReference type="NCBIfam" id="TIGR00879">
    <property type="entry name" value="SP"/>
    <property type="match status" value="1"/>
</dbReference>
<feature type="transmembrane region" description="Helical" evidence="8">
    <location>
        <begin position="162"/>
        <end position="180"/>
    </location>
</feature>
<evidence type="ECO:0000313" key="11">
    <source>
        <dbReference type="Proteomes" id="UP000578531"/>
    </source>
</evidence>
<keyword evidence="6 8" id="KW-0472">Membrane</keyword>
<proteinExistence type="inferred from homology"/>
<evidence type="ECO:0000256" key="5">
    <source>
        <dbReference type="ARBA" id="ARBA00022989"/>
    </source>
</evidence>
<feature type="transmembrane region" description="Helical" evidence="8">
    <location>
        <begin position="71"/>
        <end position="95"/>
    </location>
</feature>
<evidence type="ECO:0000256" key="2">
    <source>
        <dbReference type="ARBA" id="ARBA00010992"/>
    </source>
</evidence>
<protein>
    <recommendedName>
        <fullName evidence="9">Major facilitator superfamily (MFS) profile domain-containing protein</fullName>
    </recommendedName>
</protein>
<dbReference type="PANTHER" id="PTHR48022">
    <property type="entry name" value="PLASTIDIC GLUCOSE TRANSPORTER 4"/>
    <property type="match status" value="1"/>
</dbReference>